<dbReference type="Pfam" id="PF02706">
    <property type="entry name" value="Wzz"/>
    <property type="match status" value="1"/>
</dbReference>
<evidence type="ECO:0000256" key="8">
    <source>
        <dbReference type="SAM" id="Phobius"/>
    </source>
</evidence>
<dbReference type="InterPro" id="IPR050445">
    <property type="entry name" value="Bact_polysacc_biosynth/exp"/>
</dbReference>
<dbReference type="EMBL" id="JBFOCI010000005">
    <property type="protein sequence ID" value="MEW9807773.1"/>
    <property type="molecule type" value="Genomic_DNA"/>
</dbReference>
<comment type="caution">
    <text evidence="11">The sequence shown here is derived from an EMBL/GenBank/DDBJ whole genome shotgun (WGS) entry which is preliminary data.</text>
</comment>
<dbReference type="InterPro" id="IPR032807">
    <property type="entry name" value="GNVR"/>
</dbReference>
<dbReference type="InterPro" id="IPR003856">
    <property type="entry name" value="LPS_length_determ_N"/>
</dbReference>
<feature type="transmembrane region" description="Helical" evidence="8">
    <location>
        <begin position="408"/>
        <end position="430"/>
    </location>
</feature>
<evidence type="ECO:0000259" key="10">
    <source>
        <dbReference type="Pfam" id="PF13807"/>
    </source>
</evidence>
<keyword evidence="12" id="KW-1185">Reference proteome</keyword>
<evidence type="ECO:0000256" key="6">
    <source>
        <dbReference type="SAM" id="Coils"/>
    </source>
</evidence>
<dbReference type="PANTHER" id="PTHR32309">
    <property type="entry name" value="TYROSINE-PROTEIN KINASE"/>
    <property type="match status" value="1"/>
</dbReference>
<sequence length="526" mass="56675">MTRSSATPGSGMIDPLALVRFVIDNIVKIGAIALVLAAAGITLVMMTPFPYRATATVLVDPRSVQVTLQEDVLQPVGSDAAVLESMVQIMRSDGFLLTVMDKLDLLGGVEDRLSEAEQLKALARFKSNLAVERKGATYLVEISYKAATPEEAARIANSVASEFADAQNGQVRQATQAAGRALSERLVELRRKLNASEKAVADFAAEHGILYVDDNNTLQMRQLTELSAQLALARTETEAARARYQNQVGGGTGGGALADERYSEPAQLAFLRQQRAQLKQQLDQQSLTYGARHPRIAQTRQAMEGIDRQIREERQNLTQQLKSGLEIAEAKQKTLEGDIARLSSGAVLTDAAKVRLEALRREAAADRDIYEKFLARNKTTEELAAINSDNVKVVSQAVPPLRSSRPSIVLLAPVLGLLGAVAATTALAVVQRRDGGERRGRRSRSPDRPPPAGDRRPLARGPANEPGAPAQPRPRRSNALLMISTDGSDDIPAAGRKPRRSSMLMMAEALGDPEPAADAARRGSGH</sequence>
<feature type="transmembrane region" description="Helical" evidence="8">
    <location>
        <begin position="21"/>
        <end position="46"/>
    </location>
</feature>
<name>A0ABV3R3M4_9HYPH</name>
<reference evidence="11 12" key="1">
    <citation type="submission" date="2024-06" db="EMBL/GenBank/DDBJ databases">
        <authorList>
            <person name="Tuo L."/>
        </authorList>
    </citation>
    <scope>NUCLEOTIDE SEQUENCE [LARGE SCALE GENOMIC DNA]</scope>
    <source>
        <strain evidence="11 12">ZMM04-5</strain>
    </source>
</reference>
<feature type="coiled-coil region" evidence="6">
    <location>
        <begin position="268"/>
        <end position="316"/>
    </location>
</feature>
<dbReference type="Pfam" id="PF13807">
    <property type="entry name" value="GNVR"/>
    <property type="match status" value="1"/>
</dbReference>
<keyword evidence="2" id="KW-1003">Cell membrane</keyword>
<dbReference type="RefSeq" id="WP_367724955.1">
    <property type="nucleotide sequence ID" value="NZ_JBFOCI010000005.1"/>
</dbReference>
<feature type="region of interest" description="Disordered" evidence="7">
    <location>
        <begin position="432"/>
        <end position="526"/>
    </location>
</feature>
<dbReference type="PANTHER" id="PTHR32309:SF13">
    <property type="entry name" value="FERRIC ENTEROBACTIN TRANSPORT PROTEIN FEPE"/>
    <property type="match status" value="1"/>
</dbReference>
<keyword evidence="6" id="KW-0175">Coiled coil</keyword>
<evidence type="ECO:0000259" key="9">
    <source>
        <dbReference type="Pfam" id="PF02706"/>
    </source>
</evidence>
<evidence type="ECO:0000256" key="3">
    <source>
        <dbReference type="ARBA" id="ARBA00022692"/>
    </source>
</evidence>
<keyword evidence="4 8" id="KW-1133">Transmembrane helix</keyword>
<protein>
    <submittedName>
        <fullName evidence="11">GumC family protein</fullName>
    </submittedName>
</protein>
<evidence type="ECO:0000256" key="7">
    <source>
        <dbReference type="SAM" id="MobiDB-lite"/>
    </source>
</evidence>
<organism evidence="11 12">
    <name type="scientific">Mesorhizobium marinum</name>
    <dbReference type="NCBI Taxonomy" id="3228790"/>
    <lineage>
        <taxon>Bacteria</taxon>
        <taxon>Pseudomonadati</taxon>
        <taxon>Pseudomonadota</taxon>
        <taxon>Alphaproteobacteria</taxon>
        <taxon>Hyphomicrobiales</taxon>
        <taxon>Phyllobacteriaceae</taxon>
        <taxon>Mesorhizobium</taxon>
    </lineage>
</organism>
<evidence type="ECO:0000313" key="12">
    <source>
        <dbReference type="Proteomes" id="UP001556196"/>
    </source>
</evidence>
<gene>
    <name evidence="11" type="ORF">ABUE31_17425</name>
</gene>
<evidence type="ECO:0000256" key="1">
    <source>
        <dbReference type="ARBA" id="ARBA00004651"/>
    </source>
</evidence>
<proteinExistence type="predicted"/>
<evidence type="ECO:0000256" key="5">
    <source>
        <dbReference type="ARBA" id="ARBA00023136"/>
    </source>
</evidence>
<evidence type="ECO:0000256" key="2">
    <source>
        <dbReference type="ARBA" id="ARBA00022475"/>
    </source>
</evidence>
<feature type="domain" description="Tyrosine-protein kinase G-rich" evidence="10">
    <location>
        <begin position="358"/>
        <end position="424"/>
    </location>
</feature>
<keyword evidence="5 8" id="KW-0472">Membrane</keyword>
<dbReference type="Proteomes" id="UP001556196">
    <property type="component" value="Unassembled WGS sequence"/>
</dbReference>
<feature type="coiled-coil region" evidence="6">
    <location>
        <begin position="179"/>
        <end position="243"/>
    </location>
</feature>
<comment type="subcellular location">
    <subcellularLocation>
        <location evidence="1">Cell membrane</location>
        <topology evidence="1">Multi-pass membrane protein</topology>
    </subcellularLocation>
</comment>
<feature type="domain" description="Polysaccharide chain length determinant N-terminal" evidence="9">
    <location>
        <begin position="13"/>
        <end position="103"/>
    </location>
</feature>
<evidence type="ECO:0000313" key="11">
    <source>
        <dbReference type="EMBL" id="MEW9807773.1"/>
    </source>
</evidence>
<evidence type="ECO:0000256" key="4">
    <source>
        <dbReference type="ARBA" id="ARBA00022989"/>
    </source>
</evidence>
<accession>A0ABV3R3M4</accession>
<keyword evidence="3 8" id="KW-0812">Transmembrane</keyword>